<feature type="compositionally biased region" description="Polar residues" evidence="2">
    <location>
        <begin position="1"/>
        <end position="17"/>
    </location>
</feature>
<feature type="compositionally biased region" description="Low complexity" evidence="2">
    <location>
        <begin position="727"/>
        <end position="753"/>
    </location>
</feature>
<dbReference type="InterPro" id="IPR009057">
    <property type="entry name" value="Homeodomain-like_sf"/>
</dbReference>
<sequence>MSDSVNSVNVTDPQLLQRSGVDDDHVVNHDHGDNNNSNSYHQLEREVEENNLEDEEDISSRLPRATLQQKIDVLDWHHNSEKKTQLQTVKYFSRLNEFAITKSTLNRWILTEDKLREDYKNLSLNNNKTYKTKPKFKYPEANRCLEIYYDQSLNENLKLTERFLISKWKDFYKNYHNLSDREIAMITTKSNGWLHYFKKRHQIKKEVTSNFYKDSKLFGIKDMRDEKLRIRNELLGYKPHQIYQFDEISIRTDFPIFGLNSSNQNTNSDNDNDNENNASLSELSIGDPSNRVIVGILGNASGINQLSPLIITDVRFKDQQLIQNLYFSNTGLLSTEIVYHYIKKLNEIVTEPIVLLMDNLYQHLIPGNELSKIKIVYFSPNLNSLKYYPLDFGVLRIFKCHIKDTILQVFLKKLMLDFAKPKDFTISKPDLISIISDSWELICYNKNLFVQCFKNSNLLPPLNYNDHNNLEKDLSIDVNTFKKKLYIVKDVVKESKILSLLKIFSDKNFIRSNYTMDSFLFPKEEKVVNFHLKDEDIIALVRKEFSISEDDIENGGIQQQEQQTNNDVINNSNFLKSQSNSSFNVNDQIFTKELCQVLIEKYYPYFNNNQLFNNTEVAIQFNRFFNSFIKFSNKDLIDQMMNNQNLKMKVERKLKRDENIARNELINDFNGTSNKIDFFNNSTRENVNQQQQRHIQNNSFISNNHVNRNIAPFHVLTGHQSQEQHHQQQSQQSQQTQQSRQPQQPQQPHQPQQYHPHIVNVLNSFSQGVAPTASSMDIVPHSIQAQPFIQQKQARSAQHQDRSLDAHRDTKSKIDNNNSNNSSNGNN</sequence>
<evidence type="ECO:0000313" key="5">
    <source>
        <dbReference type="Proteomes" id="UP000094236"/>
    </source>
</evidence>
<dbReference type="Proteomes" id="UP000094236">
    <property type="component" value="Unassembled WGS sequence"/>
</dbReference>
<gene>
    <name evidence="4" type="ORF">PACTADRAFT_35808</name>
</gene>
<dbReference type="AlphaFoldDB" id="A0A1E4TN25"/>
<name>A0A1E4TN25_PACTA</name>
<dbReference type="PANTHER" id="PTHR19303:SF73">
    <property type="entry name" value="PROTEIN PDC2"/>
    <property type="match status" value="1"/>
</dbReference>
<dbReference type="SUPFAM" id="SSF46689">
    <property type="entry name" value="Homeodomain-like"/>
    <property type="match status" value="1"/>
</dbReference>
<dbReference type="InterPro" id="IPR050863">
    <property type="entry name" value="CenT-Element_Derived"/>
</dbReference>
<dbReference type="GO" id="GO:0003677">
    <property type="term" value="F:DNA binding"/>
    <property type="evidence" value="ECO:0007669"/>
    <property type="project" value="UniProtKB-KW"/>
</dbReference>
<evidence type="ECO:0000256" key="1">
    <source>
        <dbReference type="ARBA" id="ARBA00023125"/>
    </source>
</evidence>
<feature type="region of interest" description="Disordered" evidence="2">
    <location>
        <begin position="718"/>
        <end position="753"/>
    </location>
</feature>
<feature type="compositionally biased region" description="Basic and acidic residues" evidence="2">
    <location>
        <begin position="798"/>
        <end position="814"/>
    </location>
</feature>
<dbReference type="InterPro" id="IPR006600">
    <property type="entry name" value="HTH_CenpB_DNA-bd_dom"/>
</dbReference>
<dbReference type="PANTHER" id="PTHR19303">
    <property type="entry name" value="TRANSPOSON"/>
    <property type="match status" value="1"/>
</dbReference>
<keyword evidence="5" id="KW-1185">Reference proteome</keyword>
<protein>
    <recommendedName>
        <fullName evidence="3">HTH CENPB-type domain-containing protein</fullName>
    </recommendedName>
</protein>
<dbReference type="Pfam" id="PF03221">
    <property type="entry name" value="HTH_Tnp_Tc5"/>
    <property type="match status" value="1"/>
</dbReference>
<feature type="region of interest" description="Disordered" evidence="2">
    <location>
        <begin position="261"/>
        <end position="283"/>
    </location>
</feature>
<feature type="region of interest" description="Disordered" evidence="2">
    <location>
        <begin position="1"/>
        <end position="60"/>
    </location>
</feature>
<evidence type="ECO:0000259" key="3">
    <source>
        <dbReference type="PROSITE" id="PS51253"/>
    </source>
</evidence>
<feature type="domain" description="HTH CENPB-type" evidence="3">
    <location>
        <begin position="129"/>
        <end position="207"/>
    </location>
</feature>
<evidence type="ECO:0000313" key="4">
    <source>
        <dbReference type="EMBL" id="ODV93175.1"/>
    </source>
</evidence>
<reference evidence="5" key="1">
    <citation type="submission" date="2016-05" db="EMBL/GenBank/DDBJ databases">
        <title>Comparative genomics of biotechnologically important yeasts.</title>
        <authorList>
            <consortium name="DOE Joint Genome Institute"/>
            <person name="Riley R."/>
            <person name="Haridas S."/>
            <person name="Wolfe K.H."/>
            <person name="Lopes M.R."/>
            <person name="Hittinger C.T."/>
            <person name="Goker M."/>
            <person name="Salamov A."/>
            <person name="Wisecaver J."/>
            <person name="Long T.M."/>
            <person name="Aerts A.L."/>
            <person name="Barry K."/>
            <person name="Choi C."/>
            <person name="Clum A."/>
            <person name="Coughlan A.Y."/>
            <person name="Deshpande S."/>
            <person name="Douglass A.P."/>
            <person name="Hanson S.J."/>
            <person name="Klenk H.-P."/>
            <person name="Labutti K."/>
            <person name="Lapidus A."/>
            <person name="Lindquist E."/>
            <person name="Lipzen A."/>
            <person name="Meier-Kolthoff J.P."/>
            <person name="Ohm R.A."/>
            <person name="Otillar R.P."/>
            <person name="Pangilinan J."/>
            <person name="Peng Y."/>
            <person name="Rokas A."/>
            <person name="Rosa C.A."/>
            <person name="Scheuner C."/>
            <person name="Sibirny A.A."/>
            <person name="Slot J.C."/>
            <person name="Stielow J.B."/>
            <person name="Sun H."/>
            <person name="Kurtzman C.P."/>
            <person name="Blackwell M."/>
            <person name="Grigoriev I.V."/>
            <person name="Jeffries T.W."/>
        </authorList>
    </citation>
    <scope>NUCLEOTIDE SEQUENCE [LARGE SCALE GENOMIC DNA]</scope>
    <source>
        <strain evidence="5">NRRL Y-2460</strain>
    </source>
</reference>
<feature type="compositionally biased region" description="Low complexity" evidence="2">
    <location>
        <begin position="816"/>
        <end position="827"/>
    </location>
</feature>
<dbReference type="EMBL" id="KV454018">
    <property type="protein sequence ID" value="ODV93175.1"/>
    <property type="molecule type" value="Genomic_DNA"/>
</dbReference>
<dbReference type="Gene3D" id="1.10.10.60">
    <property type="entry name" value="Homeodomain-like"/>
    <property type="match status" value="1"/>
</dbReference>
<dbReference type="STRING" id="669874.A0A1E4TN25"/>
<dbReference type="OrthoDB" id="2507562at2759"/>
<evidence type="ECO:0000256" key="2">
    <source>
        <dbReference type="SAM" id="MobiDB-lite"/>
    </source>
</evidence>
<keyword evidence="1" id="KW-0238">DNA-binding</keyword>
<feature type="region of interest" description="Disordered" evidence="2">
    <location>
        <begin position="789"/>
        <end position="827"/>
    </location>
</feature>
<feature type="compositionally biased region" description="Basic and acidic residues" evidence="2">
    <location>
        <begin position="20"/>
        <end position="33"/>
    </location>
</feature>
<dbReference type="GO" id="GO:0005634">
    <property type="term" value="C:nucleus"/>
    <property type="evidence" value="ECO:0007669"/>
    <property type="project" value="TreeGrafter"/>
</dbReference>
<feature type="compositionally biased region" description="Acidic residues" evidence="2">
    <location>
        <begin position="46"/>
        <end position="57"/>
    </location>
</feature>
<proteinExistence type="predicted"/>
<organism evidence="4 5">
    <name type="scientific">Pachysolen tannophilus NRRL Y-2460</name>
    <dbReference type="NCBI Taxonomy" id="669874"/>
    <lineage>
        <taxon>Eukaryota</taxon>
        <taxon>Fungi</taxon>
        <taxon>Dikarya</taxon>
        <taxon>Ascomycota</taxon>
        <taxon>Saccharomycotina</taxon>
        <taxon>Pichiomycetes</taxon>
        <taxon>Pachysolenaceae</taxon>
        <taxon>Pachysolen</taxon>
    </lineage>
</organism>
<dbReference type="PROSITE" id="PS51253">
    <property type="entry name" value="HTH_CENPB"/>
    <property type="match status" value="1"/>
</dbReference>
<accession>A0A1E4TN25</accession>